<evidence type="ECO:0000256" key="13">
    <source>
        <dbReference type="ARBA" id="ARBA00023268"/>
    </source>
</evidence>
<evidence type="ECO:0000256" key="8">
    <source>
        <dbReference type="ARBA" id="ARBA00022857"/>
    </source>
</evidence>
<sequence length="532" mass="55169">MPSLRLVPFSELTPAGALWLHDTAASRALEAQALAAHPPYTLMARAGLAVARWTRALAPHARHIWVAVGPGHNGGDGLAAAAHWAMAGCQVTAFLWGHAKDLPPDAQTAFASACKSGVQIQEGVALLPRPDTTDVKPDVVVDALLGLGHHRAPDERLRGWIAALNAWRKQGLLLAIDVPTGLCSDHGTLLGAQAIEAHATLSLLTLKPGLFTHSGRQHSGEIWFDGLATSAHPLPPAAGATASLTSRALARSLQAARPHQSHKGSFGDVWVVGGATGMEGAATLAASAALQAGAGRVLVAPLSGQREWAARPELMWRSISELLNPGVVERATVVCGCGGGNAVARVLPELLQRAPRLVLDADALNALSADPALSRALSQRAGRQQLTLLTPHPLEAARLAHSDTAHIQHQRLHSAQHLAAQTQACVVLKGSGTVVAQVGHLPWVNCSGNARLSTPGSGDVLAGWLGGLWSQRPDTAPEHLSDLAAAVVWLHGCAAELADEASARGSSALPLLASQLPDAMARAVDALSATRP</sequence>
<feature type="binding site" evidence="18">
    <location>
        <position position="177"/>
    </location>
    <ligand>
        <name>(6S)-NADPHX</name>
        <dbReference type="ChEBI" id="CHEBI:64076"/>
    </ligand>
</feature>
<dbReference type="Gene3D" id="3.40.1190.20">
    <property type="match status" value="1"/>
</dbReference>
<feature type="binding site" evidence="17">
    <location>
        <position position="338"/>
    </location>
    <ligand>
        <name>(6S)-NADPHX</name>
        <dbReference type="ChEBI" id="CHEBI:64076"/>
    </ligand>
</feature>
<reference evidence="22 23" key="1">
    <citation type="submission" date="2021-04" db="EMBL/GenBank/DDBJ databases">
        <title>The genome sequence of type strain Ideonella paludis KCTC 32238.</title>
        <authorList>
            <person name="Liu Y."/>
        </authorList>
    </citation>
    <scope>NUCLEOTIDE SEQUENCE [LARGE SCALE GENOMIC DNA]</scope>
    <source>
        <strain evidence="22 23">KCTC 32238</strain>
    </source>
</reference>
<comment type="catalytic activity">
    <reaction evidence="16 17 19">
        <text>(6S)-NADPHX + ADP = AMP + phosphate + NADPH + H(+)</text>
        <dbReference type="Rhea" id="RHEA:32235"/>
        <dbReference type="ChEBI" id="CHEBI:15378"/>
        <dbReference type="ChEBI" id="CHEBI:43474"/>
        <dbReference type="ChEBI" id="CHEBI:57783"/>
        <dbReference type="ChEBI" id="CHEBI:64076"/>
        <dbReference type="ChEBI" id="CHEBI:456215"/>
        <dbReference type="ChEBI" id="CHEBI:456216"/>
        <dbReference type="EC" id="4.2.1.136"/>
    </reaction>
</comment>
<organism evidence="22 23">
    <name type="scientific">Ideonella paludis</name>
    <dbReference type="NCBI Taxonomy" id="1233411"/>
    <lineage>
        <taxon>Bacteria</taxon>
        <taxon>Pseudomonadati</taxon>
        <taxon>Pseudomonadota</taxon>
        <taxon>Betaproteobacteria</taxon>
        <taxon>Burkholderiales</taxon>
        <taxon>Sphaerotilaceae</taxon>
        <taxon>Ideonella</taxon>
    </lineage>
</organism>
<accession>A0ABS5DUU3</accession>
<dbReference type="InterPro" id="IPR030677">
    <property type="entry name" value="Nnr"/>
</dbReference>
<comment type="similarity">
    <text evidence="17">Belongs to the NnrD/CARKD family.</text>
</comment>
<feature type="binding site" evidence="18">
    <location>
        <begin position="146"/>
        <end position="152"/>
    </location>
    <ligand>
        <name>(6S)-NADPHX</name>
        <dbReference type="ChEBI" id="CHEBI:64076"/>
    </ligand>
</feature>
<comment type="caution">
    <text evidence="18">Lacks conserved residue(s) required for the propagation of feature annotation.</text>
</comment>
<keyword evidence="7 17" id="KW-0067">ATP-binding</keyword>
<comment type="catalytic activity">
    <reaction evidence="2 18 19">
        <text>(6R)-NADPHX = (6S)-NADPHX</text>
        <dbReference type="Rhea" id="RHEA:32227"/>
        <dbReference type="ChEBI" id="CHEBI:64076"/>
        <dbReference type="ChEBI" id="CHEBI:64077"/>
        <dbReference type="EC" id="5.1.99.6"/>
    </reaction>
</comment>
<feature type="domain" description="YjeF C-terminal" evidence="20">
    <location>
        <begin position="246"/>
        <end position="527"/>
    </location>
</feature>
<dbReference type="RefSeq" id="WP_210807301.1">
    <property type="nucleotide sequence ID" value="NZ_JAGQDG010000002.1"/>
</dbReference>
<evidence type="ECO:0000259" key="20">
    <source>
        <dbReference type="PROSITE" id="PS51383"/>
    </source>
</evidence>
<dbReference type="CDD" id="cd01171">
    <property type="entry name" value="YXKO-related"/>
    <property type="match status" value="1"/>
</dbReference>
<dbReference type="PIRSF" id="PIRSF017184">
    <property type="entry name" value="Nnr"/>
    <property type="match status" value="1"/>
</dbReference>
<keyword evidence="5 18" id="KW-0479">Metal-binding</keyword>
<evidence type="ECO:0000256" key="15">
    <source>
        <dbReference type="ARBA" id="ARBA00048238"/>
    </source>
</evidence>
<dbReference type="HAMAP" id="MF_01966">
    <property type="entry name" value="NADHX_epimerase"/>
    <property type="match status" value="1"/>
</dbReference>
<comment type="similarity">
    <text evidence="18">Belongs to the NnrE/AIBP family.</text>
</comment>
<keyword evidence="6 17" id="KW-0547">Nucleotide-binding</keyword>
<evidence type="ECO:0000256" key="4">
    <source>
        <dbReference type="ARBA" id="ARBA00009524"/>
    </source>
</evidence>
<keyword evidence="9 18" id="KW-0630">Potassium</keyword>
<feature type="binding site" evidence="17">
    <location>
        <position position="458"/>
    </location>
    <ligand>
        <name>AMP</name>
        <dbReference type="ChEBI" id="CHEBI:456215"/>
    </ligand>
</feature>
<evidence type="ECO:0000256" key="12">
    <source>
        <dbReference type="ARBA" id="ARBA00023239"/>
    </source>
</evidence>
<feature type="binding site" evidence="17">
    <location>
        <position position="392"/>
    </location>
    <ligand>
        <name>(6S)-NADPHX</name>
        <dbReference type="ChEBI" id="CHEBI:64076"/>
    </ligand>
</feature>
<feature type="domain" description="YjeF N-terminal" evidence="21">
    <location>
        <begin position="26"/>
        <end position="235"/>
    </location>
</feature>
<proteinExistence type="inferred from homology"/>
<evidence type="ECO:0000256" key="7">
    <source>
        <dbReference type="ARBA" id="ARBA00022840"/>
    </source>
</evidence>
<evidence type="ECO:0000256" key="10">
    <source>
        <dbReference type="ARBA" id="ARBA00023027"/>
    </source>
</evidence>
<feature type="binding site" evidence="18">
    <location>
        <begin position="72"/>
        <end position="76"/>
    </location>
    <ligand>
        <name>(6S)-NADPHX</name>
        <dbReference type="ChEBI" id="CHEBI:64076"/>
    </ligand>
</feature>
<feature type="binding site" evidence="17">
    <location>
        <position position="459"/>
    </location>
    <ligand>
        <name>(6S)-NADPHX</name>
        <dbReference type="ChEBI" id="CHEBI:64076"/>
    </ligand>
</feature>
<keyword evidence="12 17" id="KW-0456">Lyase</keyword>
<evidence type="ECO:0000256" key="17">
    <source>
        <dbReference type="HAMAP-Rule" id="MF_01965"/>
    </source>
</evidence>
<comment type="catalytic activity">
    <reaction evidence="15 17 19">
        <text>(6S)-NADHX + ADP = AMP + phosphate + NADH + H(+)</text>
        <dbReference type="Rhea" id="RHEA:32223"/>
        <dbReference type="ChEBI" id="CHEBI:15378"/>
        <dbReference type="ChEBI" id="CHEBI:43474"/>
        <dbReference type="ChEBI" id="CHEBI:57945"/>
        <dbReference type="ChEBI" id="CHEBI:64074"/>
        <dbReference type="ChEBI" id="CHEBI:456215"/>
        <dbReference type="ChEBI" id="CHEBI:456216"/>
        <dbReference type="EC" id="4.2.1.136"/>
    </reaction>
</comment>
<comment type="similarity">
    <text evidence="4 19">In the C-terminal section; belongs to the NnrD/CARKD family.</text>
</comment>
<dbReference type="HAMAP" id="MF_01965">
    <property type="entry name" value="NADHX_dehydratase"/>
    <property type="match status" value="1"/>
</dbReference>
<evidence type="ECO:0000256" key="14">
    <source>
        <dbReference type="ARBA" id="ARBA00025153"/>
    </source>
</evidence>
<comment type="caution">
    <text evidence="22">The sequence shown here is derived from an EMBL/GenBank/DDBJ whole genome shotgun (WGS) entry which is preliminary data.</text>
</comment>
<evidence type="ECO:0000259" key="21">
    <source>
        <dbReference type="PROSITE" id="PS51385"/>
    </source>
</evidence>
<dbReference type="Pfam" id="PF01256">
    <property type="entry name" value="Carb_kinase"/>
    <property type="match status" value="1"/>
</dbReference>
<evidence type="ECO:0000256" key="2">
    <source>
        <dbReference type="ARBA" id="ARBA00000909"/>
    </source>
</evidence>
<keyword evidence="13" id="KW-0511">Multifunctional enzyme</keyword>
<dbReference type="EC" id="4.2.1.136" evidence="19"/>
<name>A0ABS5DUU3_9BURK</name>
<evidence type="ECO:0000256" key="9">
    <source>
        <dbReference type="ARBA" id="ARBA00022958"/>
    </source>
</evidence>
<dbReference type="Proteomes" id="UP000672097">
    <property type="component" value="Unassembled WGS sequence"/>
</dbReference>
<evidence type="ECO:0000256" key="1">
    <source>
        <dbReference type="ARBA" id="ARBA00000013"/>
    </source>
</evidence>
<evidence type="ECO:0000256" key="18">
    <source>
        <dbReference type="HAMAP-Rule" id="MF_01966"/>
    </source>
</evidence>
<evidence type="ECO:0000256" key="11">
    <source>
        <dbReference type="ARBA" id="ARBA00023235"/>
    </source>
</evidence>
<comment type="catalytic activity">
    <reaction evidence="1 18 19">
        <text>(6R)-NADHX = (6S)-NADHX</text>
        <dbReference type="Rhea" id="RHEA:32215"/>
        <dbReference type="ChEBI" id="CHEBI:64074"/>
        <dbReference type="ChEBI" id="CHEBI:64075"/>
        <dbReference type="EC" id="5.1.99.6"/>
    </reaction>
</comment>
<dbReference type="PROSITE" id="PS51383">
    <property type="entry name" value="YJEF_C_3"/>
    <property type="match status" value="1"/>
</dbReference>
<keyword evidence="11 18" id="KW-0413">Isomerase</keyword>
<evidence type="ECO:0000256" key="16">
    <source>
        <dbReference type="ARBA" id="ARBA00049209"/>
    </source>
</evidence>
<keyword evidence="10 17" id="KW-0520">NAD</keyword>
<protein>
    <recommendedName>
        <fullName evidence="19">Bifunctional NAD(P)H-hydrate repair enzyme</fullName>
    </recommendedName>
    <alternativeName>
        <fullName evidence="19">Nicotinamide nucleotide repair protein</fullName>
    </alternativeName>
    <domain>
        <recommendedName>
            <fullName evidence="19">ADP-dependent (S)-NAD(P)H-hydrate dehydratase</fullName>
            <ecNumber evidence="19">4.2.1.136</ecNumber>
        </recommendedName>
        <alternativeName>
            <fullName evidence="19">ADP-dependent NAD(P)HX dehydratase</fullName>
        </alternativeName>
    </domain>
    <domain>
        <recommendedName>
            <fullName evidence="19">NAD(P)H-hydrate epimerase</fullName>
            <ecNumber evidence="19">5.1.99.6</ecNumber>
        </recommendedName>
    </domain>
</protein>
<dbReference type="PANTHER" id="PTHR12592:SF0">
    <property type="entry name" value="ATP-DEPENDENT (S)-NAD(P)H-HYDRATE DEHYDRATASE"/>
    <property type="match status" value="1"/>
</dbReference>
<comment type="function">
    <text evidence="18">Catalyzes the epimerization of the S- and R-forms of NAD(P)HX, a damaged form of NAD(P)H that is a result of enzymatic or heat-dependent hydration. This is a prerequisite for the S-specific NAD(P)H-hydrate dehydratase to allow the repair of both epimers of NAD(P)HX.</text>
</comment>
<dbReference type="NCBIfam" id="TIGR00197">
    <property type="entry name" value="yjeF_nterm"/>
    <property type="match status" value="1"/>
</dbReference>
<keyword evidence="23" id="KW-1185">Reference proteome</keyword>
<dbReference type="InterPro" id="IPR004443">
    <property type="entry name" value="YjeF_N_dom"/>
</dbReference>
<keyword evidence="8 17" id="KW-0521">NADP</keyword>
<comment type="similarity">
    <text evidence="3 19">In the N-terminal section; belongs to the NnrE/AIBP family.</text>
</comment>
<comment type="function">
    <text evidence="17">Catalyzes the dehydration of the S-form of NAD(P)HX at the expense of ADP, which is converted to AMP. Together with NAD(P)HX epimerase, which catalyzes the epimerization of the S- and R-forms, the enzyme allows the repair of both epimers of NAD(P)HX, a damaged form of NAD(P)H that is a result of enzymatic or heat-dependent hydration.</text>
</comment>
<evidence type="ECO:0000256" key="19">
    <source>
        <dbReference type="PIRNR" id="PIRNR017184"/>
    </source>
</evidence>
<feature type="binding site" evidence="17">
    <location>
        <position position="281"/>
    </location>
    <ligand>
        <name>(6S)-NADPHX</name>
        <dbReference type="ChEBI" id="CHEBI:64076"/>
    </ligand>
</feature>
<feature type="binding site" evidence="18">
    <location>
        <position position="142"/>
    </location>
    <ligand>
        <name>K(+)</name>
        <dbReference type="ChEBI" id="CHEBI:29103"/>
    </ligand>
</feature>
<comment type="cofactor">
    <cofactor evidence="17">
        <name>Mg(2+)</name>
        <dbReference type="ChEBI" id="CHEBI:18420"/>
    </cofactor>
</comment>
<feature type="binding site" evidence="18">
    <location>
        <position position="180"/>
    </location>
    <ligand>
        <name>K(+)</name>
        <dbReference type="ChEBI" id="CHEBI:29103"/>
    </ligand>
</feature>
<dbReference type="PROSITE" id="PS51385">
    <property type="entry name" value="YJEF_N"/>
    <property type="match status" value="1"/>
</dbReference>
<evidence type="ECO:0000256" key="6">
    <source>
        <dbReference type="ARBA" id="ARBA00022741"/>
    </source>
</evidence>
<evidence type="ECO:0000256" key="3">
    <source>
        <dbReference type="ARBA" id="ARBA00006001"/>
    </source>
</evidence>
<gene>
    <name evidence="17" type="primary">nnrD</name>
    <name evidence="18" type="synonym">nnrE</name>
    <name evidence="22" type="ORF">KAK11_06140</name>
</gene>
<evidence type="ECO:0000313" key="23">
    <source>
        <dbReference type="Proteomes" id="UP000672097"/>
    </source>
</evidence>
<dbReference type="EMBL" id="JAGQDG010000002">
    <property type="protein sequence ID" value="MBQ0934902.1"/>
    <property type="molecule type" value="Genomic_DNA"/>
</dbReference>
<dbReference type="SUPFAM" id="SSF53613">
    <property type="entry name" value="Ribokinase-like"/>
    <property type="match status" value="1"/>
</dbReference>
<comment type="subunit">
    <text evidence="17">Homotetramer.</text>
</comment>
<dbReference type="SUPFAM" id="SSF64153">
    <property type="entry name" value="YjeF N-terminal domain-like"/>
    <property type="match status" value="1"/>
</dbReference>
<dbReference type="InterPro" id="IPR000631">
    <property type="entry name" value="CARKD"/>
</dbReference>
<evidence type="ECO:0000256" key="5">
    <source>
        <dbReference type="ARBA" id="ARBA00022723"/>
    </source>
</evidence>
<dbReference type="PANTHER" id="PTHR12592">
    <property type="entry name" value="ATP-DEPENDENT (S)-NAD(P)H-HYDRATE DEHYDRATASE FAMILY MEMBER"/>
    <property type="match status" value="1"/>
</dbReference>
<comment type="function">
    <text evidence="14 19">Bifunctional enzyme that catalyzes the epimerization of the S- and R-forms of NAD(P)HX and the dehydration of the S-form of NAD(P)HX at the expense of ADP, which is converted to AMP. This allows the repair of both epimers of NAD(P)HX, a damaged form of NAD(P)H that is a result of enzymatic or heat-dependent hydration.</text>
</comment>
<comment type="cofactor">
    <cofactor evidence="18 19">
        <name>K(+)</name>
        <dbReference type="ChEBI" id="CHEBI:29103"/>
    </cofactor>
    <text evidence="18 19">Binds 1 potassium ion per subunit.</text>
</comment>
<dbReference type="NCBIfam" id="TIGR00196">
    <property type="entry name" value="yjeF_cterm"/>
    <property type="match status" value="1"/>
</dbReference>
<feature type="binding site" evidence="17">
    <location>
        <begin position="429"/>
        <end position="433"/>
    </location>
    <ligand>
        <name>AMP</name>
        <dbReference type="ChEBI" id="CHEBI:456215"/>
    </ligand>
</feature>
<dbReference type="Gene3D" id="3.40.50.10260">
    <property type="entry name" value="YjeF N-terminal domain"/>
    <property type="match status" value="1"/>
</dbReference>
<dbReference type="EC" id="5.1.99.6" evidence="19"/>
<evidence type="ECO:0000313" key="22">
    <source>
        <dbReference type="EMBL" id="MBQ0934902.1"/>
    </source>
</evidence>
<dbReference type="Pfam" id="PF03853">
    <property type="entry name" value="YjeF_N"/>
    <property type="match status" value="1"/>
</dbReference>
<dbReference type="InterPro" id="IPR036652">
    <property type="entry name" value="YjeF_N_dom_sf"/>
</dbReference>
<feature type="binding site" evidence="18">
    <location>
        <position position="73"/>
    </location>
    <ligand>
        <name>K(+)</name>
        <dbReference type="ChEBI" id="CHEBI:29103"/>
    </ligand>
</feature>
<dbReference type="InterPro" id="IPR029056">
    <property type="entry name" value="Ribokinase-like"/>
</dbReference>